<organism evidence="1 2">
    <name type="scientific">Gaetbulibacter jejuensis</name>
    <dbReference type="NCBI Taxonomy" id="584607"/>
    <lineage>
        <taxon>Bacteria</taxon>
        <taxon>Pseudomonadati</taxon>
        <taxon>Bacteroidota</taxon>
        <taxon>Flavobacteriia</taxon>
        <taxon>Flavobacteriales</taxon>
        <taxon>Flavobacteriaceae</taxon>
        <taxon>Gaetbulibacter</taxon>
    </lineage>
</organism>
<evidence type="ECO:0000313" key="2">
    <source>
        <dbReference type="Proteomes" id="UP001500736"/>
    </source>
</evidence>
<evidence type="ECO:0008006" key="3">
    <source>
        <dbReference type="Google" id="ProtNLM"/>
    </source>
</evidence>
<gene>
    <name evidence="1" type="ORF">GCM10009431_05710</name>
</gene>
<protein>
    <recommendedName>
        <fullName evidence="3">Lipoprotein</fullName>
    </recommendedName>
</protein>
<keyword evidence="2" id="KW-1185">Reference proteome</keyword>
<dbReference type="PROSITE" id="PS51257">
    <property type="entry name" value="PROKAR_LIPOPROTEIN"/>
    <property type="match status" value="1"/>
</dbReference>
<reference evidence="1 2" key="1">
    <citation type="journal article" date="2019" name="Int. J. Syst. Evol. Microbiol.">
        <title>The Global Catalogue of Microorganisms (GCM) 10K type strain sequencing project: providing services to taxonomists for standard genome sequencing and annotation.</title>
        <authorList>
            <consortium name="The Broad Institute Genomics Platform"/>
            <consortium name="The Broad Institute Genome Sequencing Center for Infectious Disease"/>
            <person name="Wu L."/>
            <person name="Ma J."/>
        </authorList>
    </citation>
    <scope>NUCLEOTIDE SEQUENCE [LARGE SCALE GENOMIC DNA]</scope>
    <source>
        <strain evidence="1 2">JCM 15976</strain>
    </source>
</reference>
<dbReference type="RefSeq" id="WP_343795622.1">
    <property type="nucleotide sequence ID" value="NZ_BAAAGF010000001.1"/>
</dbReference>
<sequence length="153" mass="18459">MKIRIVIVFLIFASCSPEINQETTFVKSFEDLKEEIIAFKNYEREVKNNKNLKQEIAEVISTDTTRFKHSVFYNEKTNELFRIKNIEITDKTLVENYYFKNGEFYFVLVGETEASYPQYLYFTNRWCTLEHAREFARLSKKAEIFKRDFEKTH</sequence>
<comment type="caution">
    <text evidence="1">The sequence shown here is derived from an EMBL/GenBank/DDBJ whole genome shotgun (WGS) entry which is preliminary data.</text>
</comment>
<evidence type="ECO:0000313" key="1">
    <source>
        <dbReference type="EMBL" id="GAA0738120.1"/>
    </source>
</evidence>
<proteinExistence type="predicted"/>
<dbReference type="Proteomes" id="UP001500736">
    <property type="component" value="Unassembled WGS sequence"/>
</dbReference>
<accession>A0ABN1JF50</accession>
<dbReference type="EMBL" id="BAAAGF010000001">
    <property type="protein sequence ID" value="GAA0738120.1"/>
    <property type="molecule type" value="Genomic_DNA"/>
</dbReference>
<name>A0ABN1JF50_9FLAO</name>